<dbReference type="RefSeq" id="WP_141915772.1">
    <property type="nucleotide sequence ID" value="NZ_BAAAYS010000001.1"/>
</dbReference>
<sequence length="201" mass="20856">MSTTPANPPASAPPPAAPETGTPTGETLPESTQLSPSETLTLAQALAEIERQKGFARTWETRSKENHAKAVKFDESVAAQLTKEEALAAQLAEMQGKLTAREQADEAKRLAAEVAQTHGVPVSALRGTTLEELEAHALELKALIPVTPAAPPAQGQGPVGDPIGGEAQITSAADLDNMTPQQIEAARKAGKLDALMGITTS</sequence>
<feature type="compositionally biased region" description="Pro residues" evidence="1">
    <location>
        <begin position="1"/>
        <end position="17"/>
    </location>
</feature>
<evidence type="ECO:0000313" key="2">
    <source>
        <dbReference type="EMBL" id="TQM65833.1"/>
    </source>
</evidence>
<dbReference type="EMBL" id="VFPN01000001">
    <property type="protein sequence ID" value="TQM65833.1"/>
    <property type="molecule type" value="Genomic_DNA"/>
</dbReference>
<keyword evidence="3" id="KW-1185">Reference proteome</keyword>
<organism evidence="2 3">
    <name type="scientific">Klugiella xanthotipulae</name>
    <dbReference type="NCBI Taxonomy" id="244735"/>
    <lineage>
        <taxon>Bacteria</taxon>
        <taxon>Bacillati</taxon>
        <taxon>Actinomycetota</taxon>
        <taxon>Actinomycetes</taxon>
        <taxon>Micrococcales</taxon>
        <taxon>Microbacteriaceae</taxon>
        <taxon>Klugiella</taxon>
    </lineage>
</organism>
<proteinExistence type="predicted"/>
<evidence type="ECO:0000313" key="3">
    <source>
        <dbReference type="Proteomes" id="UP000318331"/>
    </source>
</evidence>
<protein>
    <recommendedName>
        <fullName evidence="4">Minor structural protein GP20</fullName>
    </recommendedName>
</protein>
<gene>
    <name evidence="2" type="ORF">FB466_0647</name>
</gene>
<feature type="compositionally biased region" description="Low complexity" evidence="1">
    <location>
        <begin position="18"/>
        <end position="32"/>
    </location>
</feature>
<dbReference type="Proteomes" id="UP000318331">
    <property type="component" value="Unassembled WGS sequence"/>
</dbReference>
<accession>A0A543I5E6</accession>
<evidence type="ECO:0008006" key="4">
    <source>
        <dbReference type="Google" id="ProtNLM"/>
    </source>
</evidence>
<reference evidence="2 3" key="1">
    <citation type="submission" date="2019-06" db="EMBL/GenBank/DDBJ databases">
        <title>Sequencing the genomes of 1000 actinobacteria strains.</title>
        <authorList>
            <person name="Klenk H.-P."/>
        </authorList>
    </citation>
    <scope>NUCLEOTIDE SEQUENCE [LARGE SCALE GENOMIC DNA]</scope>
    <source>
        <strain evidence="2 3">DSM 18031</strain>
    </source>
</reference>
<feature type="region of interest" description="Disordered" evidence="1">
    <location>
        <begin position="1"/>
        <end position="38"/>
    </location>
</feature>
<evidence type="ECO:0000256" key="1">
    <source>
        <dbReference type="SAM" id="MobiDB-lite"/>
    </source>
</evidence>
<name>A0A543I5E6_9MICO</name>
<comment type="caution">
    <text evidence="2">The sequence shown here is derived from an EMBL/GenBank/DDBJ whole genome shotgun (WGS) entry which is preliminary data.</text>
</comment>
<dbReference type="AlphaFoldDB" id="A0A543I5E6"/>